<evidence type="ECO:0000259" key="3">
    <source>
        <dbReference type="PROSITE" id="PS50158"/>
    </source>
</evidence>
<dbReference type="InterPro" id="IPR001878">
    <property type="entry name" value="Znf_CCHC"/>
</dbReference>
<proteinExistence type="predicted"/>
<name>A0AAV1FYJ7_XYRNO</name>
<keyword evidence="1" id="KW-0479">Metal-binding</keyword>
<reference evidence="4" key="1">
    <citation type="submission" date="2023-08" db="EMBL/GenBank/DDBJ databases">
        <authorList>
            <person name="Alioto T."/>
            <person name="Alioto T."/>
            <person name="Gomez Garrido J."/>
        </authorList>
    </citation>
    <scope>NUCLEOTIDE SEQUENCE</scope>
</reference>
<dbReference type="PROSITE" id="PS50158">
    <property type="entry name" value="ZF_CCHC"/>
    <property type="match status" value="1"/>
</dbReference>
<evidence type="ECO:0000313" key="4">
    <source>
        <dbReference type="EMBL" id="CAJ1066253.1"/>
    </source>
</evidence>
<organism evidence="4 5">
    <name type="scientific">Xyrichtys novacula</name>
    <name type="common">Pearly razorfish</name>
    <name type="synonym">Hemipteronotus novacula</name>
    <dbReference type="NCBI Taxonomy" id="13765"/>
    <lineage>
        <taxon>Eukaryota</taxon>
        <taxon>Metazoa</taxon>
        <taxon>Chordata</taxon>
        <taxon>Craniata</taxon>
        <taxon>Vertebrata</taxon>
        <taxon>Euteleostomi</taxon>
        <taxon>Actinopterygii</taxon>
        <taxon>Neopterygii</taxon>
        <taxon>Teleostei</taxon>
        <taxon>Neoteleostei</taxon>
        <taxon>Acanthomorphata</taxon>
        <taxon>Eupercaria</taxon>
        <taxon>Labriformes</taxon>
        <taxon>Labridae</taxon>
        <taxon>Xyrichtys</taxon>
    </lineage>
</organism>
<feature type="compositionally biased region" description="Basic and acidic residues" evidence="2">
    <location>
        <begin position="250"/>
        <end position="268"/>
    </location>
</feature>
<evidence type="ECO:0000313" key="5">
    <source>
        <dbReference type="Proteomes" id="UP001178508"/>
    </source>
</evidence>
<dbReference type="Pfam" id="PF00098">
    <property type="entry name" value="zf-CCHC"/>
    <property type="match status" value="1"/>
</dbReference>
<feature type="region of interest" description="Disordered" evidence="2">
    <location>
        <begin position="198"/>
        <end position="220"/>
    </location>
</feature>
<feature type="region of interest" description="Disordered" evidence="2">
    <location>
        <begin position="250"/>
        <end position="297"/>
    </location>
</feature>
<dbReference type="InterPro" id="IPR036875">
    <property type="entry name" value="Znf_CCHC_sf"/>
</dbReference>
<dbReference type="Proteomes" id="UP001178508">
    <property type="component" value="Chromosome 10"/>
</dbReference>
<evidence type="ECO:0000256" key="1">
    <source>
        <dbReference type="PROSITE-ProRule" id="PRU00047"/>
    </source>
</evidence>
<keyword evidence="5" id="KW-1185">Reference proteome</keyword>
<dbReference type="AlphaFoldDB" id="A0AAV1FYJ7"/>
<dbReference type="GO" id="GO:0003676">
    <property type="term" value="F:nucleic acid binding"/>
    <property type="evidence" value="ECO:0007669"/>
    <property type="project" value="InterPro"/>
</dbReference>
<keyword evidence="1" id="KW-0863">Zinc-finger</keyword>
<sequence>MKTFKGSSTMPKMDVKGVKAITPVDVVIKSNPLVMGIEKMSKKWSKRWPDIDQPWPVEGTLNPEVIKTMHVLVSTYKAEQKKGQKGKKRQEKRQRELNMLQLFEQEGQKMLKADKERKDRIVEEINKNVKSTEKLMAEVNRPFSHTTPVKSPPPYEKEIRYADAYPQLPVIKQEGVYHIKDEEEQMIETGTAKTTIKMYPSSKSKKKTGHPAARGEQKYRTIEMGHDSHSDSEEAFGGYDPAVRNILARAEKRGGKSLRKKEPAKDTSEESEDNDRDEESDSEESSYSLWSTPRTEAEAQHRAWKMIEKRMDKCYGDLSSAMSPEKHRELREELEELQIIKNDLKKKGVEKPSTSGYSLHPRKGNKPSGKMCPVIVRGQNLEYKPLQNTDMSDILEKLPTLQEGAHPWISKLDEIMVGWQPAMGDIKRLLASILGVPAMEEILQRAGLNRYAGTAVNDPELFAACRARMWRSLKDVFPTNVHPDNIIIESLGPQENPRAYVSKAHQIWRNITGNDPDMHQMEQSILRAKIQKGLPQPVRNKLEEVVGLGSMTKGIYTDHIAHQVELYRKKQNEQREHDQEILRQLNQIHLGNSKKKDKKQAVVMQSQSQSEETEMQLQQEHMHDRPPQLTPVAPLGPYAQPVFSQLQTWSGSGENRNFNPNFQTFSEACYRCGQLGHYALDCY</sequence>
<dbReference type="GO" id="GO:0008270">
    <property type="term" value="F:zinc ion binding"/>
    <property type="evidence" value="ECO:0007669"/>
    <property type="project" value="UniProtKB-KW"/>
</dbReference>
<accession>A0AAV1FYJ7</accession>
<protein>
    <submittedName>
        <fullName evidence="4">Uncharacterized protein LOC118470224 isoform X1</fullName>
    </submittedName>
</protein>
<feature type="domain" description="CCHC-type" evidence="3">
    <location>
        <begin position="669"/>
        <end position="682"/>
    </location>
</feature>
<feature type="region of interest" description="Disordered" evidence="2">
    <location>
        <begin position="590"/>
        <end position="625"/>
    </location>
</feature>
<gene>
    <name evidence="4" type="ORF">XNOV1_A042139</name>
</gene>
<dbReference type="EMBL" id="OY660873">
    <property type="protein sequence ID" value="CAJ1066253.1"/>
    <property type="molecule type" value="Genomic_DNA"/>
</dbReference>
<feature type="compositionally biased region" description="Low complexity" evidence="2">
    <location>
        <begin position="605"/>
        <end position="619"/>
    </location>
</feature>
<feature type="compositionally biased region" description="Acidic residues" evidence="2">
    <location>
        <begin position="269"/>
        <end position="284"/>
    </location>
</feature>
<keyword evidence="1" id="KW-0862">Zinc</keyword>
<feature type="region of interest" description="Disordered" evidence="2">
    <location>
        <begin position="348"/>
        <end position="370"/>
    </location>
</feature>
<dbReference type="SUPFAM" id="SSF57756">
    <property type="entry name" value="Retrovirus zinc finger-like domains"/>
    <property type="match status" value="1"/>
</dbReference>
<evidence type="ECO:0000256" key="2">
    <source>
        <dbReference type="SAM" id="MobiDB-lite"/>
    </source>
</evidence>